<feature type="non-terminal residue" evidence="1">
    <location>
        <position position="1"/>
    </location>
</feature>
<dbReference type="AlphaFoldDB" id="A0A9D1YNE9"/>
<dbReference type="EMBL" id="DXDD01000031">
    <property type="protein sequence ID" value="HIY59508.1"/>
    <property type="molecule type" value="Genomic_DNA"/>
</dbReference>
<comment type="caution">
    <text evidence="1">The sequence shown here is derived from an EMBL/GenBank/DDBJ whole genome shotgun (WGS) entry which is preliminary data.</text>
</comment>
<protein>
    <submittedName>
        <fullName evidence="1">Uncharacterized protein</fullName>
    </submittedName>
</protein>
<evidence type="ECO:0000313" key="2">
    <source>
        <dbReference type="Proteomes" id="UP000824007"/>
    </source>
</evidence>
<accession>A0A9D1YNE9</accession>
<name>A0A9D1YNE9_9FIRM</name>
<organism evidence="1 2">
    <name type="scientific">Candidatus Eisenbergiella pullistercoris</name>
    <dbReference type="NCBI Taxonomy" id="2838555"/>
    <lineage>
        <taxon>Bacteria</taxon>
        <taxon>Bacillati</taxon>
        <taxon>Bacillota</taxon>
        <taxon>Clostridia</taxon>
        <taxon>Lachnospirales</taxon>
        <taxon>Lachnospiraceae</taxon>
        <taxon>Eisenbergiella</taxon>
    </lineage>
</organism>
<sequence>VQPSAELLRHPAIPIASRWAGCFLPIRFRTVCAVNAQTWLNCYDSELSSGRFLTKHFSAGKMYAILTEIMAQ</sequence>
<proteinExistence type="predicted"/>
<gene>
    <name evidence="1" type="ORF">H9831_02335</name>
</gene>
<evidence type="ECO:0000313" key="1">
    <source>
        <dbReference type="EMBL" id="HIY59508.1"/>
    </source>
</evidence>
<dbReference type="Proteomes" id="UP000824007">
    <property type="component" value="Unassembled WGS sequence"/>
</dbReference>
<reference evidence="1" key="2">
    <citation type="submission" date="2021-04" db="EMBL/GenBank/DDBJ databases">
        <authorList>
            <person name="Gilroy R."/>
        </authorList>
    </citation>
    <scope>NUCLEOTIDE SEQUENCE</scope>
    <source>
        <strain evidence="1">ChiSxjej3B15-24422</strain>
    </source>
</reference>
<reference evidence="1" key="1">
    <citation type="journal article" date="2021" name="PeerJ">
        <title>Extensive microbial diversity within the chicken gut microbiome revealed by metagenomics and culture.</title>
        <authorList>
            <person name="Gilroy R."/>
            <person name="Ravi A."/>
            <person name="Getino M."/>
            <person name="Pursley I."/>
            <person name="Horton D.L."/>
            <person name="Alikhan N.F."/>
            <person name="Baker D."/>
            <person name="Gharbi K."/>
            <person name="Hall N."/>
            <person name="Watson M."/>
            <person name="Adriaenssens E.M."/>
            <person name="Foster-Nyarko E."/>
            <person name="Jarju S."/>
            <person name="Secka A."/>
            <person name="Antonio M."/>
            <person name="Oren A."/>
            <person name="Chaudhuri R.R."/>
            <person name="La Ragione R."/>
            <person name="Hildebrand F."/>
            <person name="Pallen M.J."/>
        </authorList>
    </citation>
    <scope>NUCLEOTIDE SEQUENCE</scope>
    <source>
        <strain evidence="1">ChiSxjej3B15-24422</strain>
    </source>
</reference>